<accession>A0AAU7Y046</accession>
<organism evidence="1">
    <name type="scientific">Pseudomonas solani</name>
    <dbReference type="NCBI Taxonomy" id="2731552"/>
    <lineage>
        <taxon>Bacteria</taxon>
        <taxon>Pseudomonadati</taxon>
        <taxon>Pseudomonadota</taxon>
        <taxon>Gammaproteobacteria</taxon>
        <taxon>Pseudomonadales</taxon>
        <taxon>Pseudomonadaceae</taxon>
        <taxon>Pseudomonas</taxon>
    </lineage>
</organism>
<dbReference type="RefSeq" id="WP_350446620.1">
    <property type="nucleotide sequence ID" value="NZ_CP158373.1"/>
</dbReference>
<evidence type="ECO:0000313" key="1">
    <source>
        <dbReference type="EMBL" id="XBY62375.1"/>
    </source>
</evidence>
<dbReference type="AlphaFoldDB" id="A0AAU7Y046"/>
<reference evidence="1" key="1">
    <citation type="submission" date="2023-08" db="EMBL/GenBank/DDBJ databases">
        <title>Increased levels of nutrients transform a symbiont into a lethal pathobiont.</title>
        <authorList>
            <person name="Lachnit T."/>
            <person name="Ulrich L."/>
            <person name="Willmer F.M."/>
            <person name="Hasenbein T."/>
            <person name="Steiner L.X."/>
            <person name="Wolters M."/>
            <person name="Herbst E.M."/>
            <person name="Deines P."/>
        </authorList>
    </citation>
    <scope>NUCLEOTIDE SEQUENCE</scope>
    <source>
        <strain evidence="1">T3</strain>
    </source>
</reference>
<sequence>MPTGEALLAPTTPLFIGWDVGGWNCDKNPASRDALVVLDAQRQVIGKPWRGNMRRCINQAADTAGFIARLLELCELDVTTYASTPVVLAIDTPLGFSTAFIELIVQGRAAGPIGNAASNPYLYRRTERYLFERGLMPLSAIKDMIGSQATKGMHVLARFAPHIQSPGVWTDHQYLRAIEAYPSAAKRSSQVAALLAVLPEPGGFAHSDIGDAHLCALVAWQFHYQPLQLVQPEPGVDSREGWIYVPVDSLSSARTSPNVGSGIEI</sequence>
<gene>
    <name evidence="1" type="ORF">ABS648_20770</name>
</gene>
<dbReference type="EMBL" id="CP158373">
    <property type="protein sequence ID" value="XBY62375.1"/>
    <property type="molecule type" value="Genomic_DNA"/>
</dbReference>
<protein>
    <recommendedName>
        <fullName evidence="2">DUF429 domain-containing protein</fullName>
    </recommendedName>
</protein>
<name>A0AAU7Y046_9PSED</name>
<evidence type="ECO:0008006" key="2">
    <source>
        <dbReference type="Google" id="ProtNLM"/>
    </source>
</evidence>
<proteinExistence type="predicted"/>